<organism evidence="1 2">
    <name type="scientific">Candidatus Marsarchaeota G2 archaeon ECH_B_SAG-M15</name>
    <dbReference type="NCBI Taxonomy" id="1978162"/>
    <lineage>
        <taxon>Archaea</taxon>
        <taxon>Candidatus Marsarchaeota</taxon>
        <taxon>Candidatus Marsarchaeota group 2</taxon>
    </lineage>
</organism>
<dbReference type="PANTHER" id="PTHR43434">
    <property type="entry name" value="PHOSPHOGLYCOLATE PHOSPHATASE"/>
    <property type="match status" value="1"/>
</dbReference>
<evidence type="ECO:0000313" key="2">
    <source>
        <dbReference type="Proteomes" id="UP000240490"/>
    </source>
</evidence>
<dbReference type="AlphaFoldDB" id="A0A2R6B2Y6"/>
<dbReference type="GO" id="GO:0006281">
    <property type="term" value="P:DNA repair"/>
    <property type="evidence" value="ECO:0007669"/>
    <property type="project" value="TreeGrafter"/>
</dbReference>
<name>A0A2R6B2Y6_9ARCH</name>
<dbReference type="Gene3D" id="3.40.50.1000">
    <property type="entry name" value="HAD superfamily/HAD-like"/>
    <property type="match status" value="1"/>
</dbReference>
<reference evidence="1 2" key="1">
    <citation type="submission" date="2017-04" db="EMBL/GenBank/DDBJ databases">
        <title>Novel microbial lineages endemic to geothermal iron-oxide mats fill important gaps in the evolutionary history of Archaea.</title>
        <authorList>
            <person name="Jay Z.J."/>
            <person name="Beam J.P."/>
            <person name="Dlakic M."/>
            <person name="Rusch D.B."/>
            <person name="Kozubal M.A."/>
            <person name="Inskeep W.P."/>
        </authorList>
    </citation>
    <scope>NUCLEOTIDE SEQUENCE [LARGE SCALE GENOMIC DNA]</scope>
    <source>
        <strain evidence="1">ECH_B_SAG-M15</strain>
    </source>
</reference>
<dbReference type="SUPFAM" id="SSF56784">
    <property type="entry name" value="HAD-like"/>
    <property type="match status" value="1"/>
</dbReference>
<dbReference type="InterPro" id="IPR036412">
    <property type="entry name" value="HAD-like_sf"/>
</dbReference>
<dbReference type="EMBL" id="NEXJ01000001">
    <property type="protein sequence ID" value="PSN92980.1"/>
    <property type="molecule type" value="Genomic_DNA"/>
</dbReference>
<protein>
    <recommendedName>
        <fullName evidence="3">HAD family hydrolase</fullName>
    </recommendedName>
</protein>
<accession>A0A2R6B2Y6</accession>
<proteinExistence type="predicted"/>
<dbReference type="InterPro" id="IPR023214">
    <property type="entry name" value="HAD_sf"/>
</dbReference>
<evidence type="ECO:0008006" key="3">
    <source>
        <dbReference type="Google" id="ProtNLM"/>
    </source>
</evidence>
<dbReference type="Proteomes" id="UP000240490">
    <property type="component" value="Unassembled WGS sequence"/>
</dbReference>
<dbReference type="Pfam" id="PF00702">
    <property type="entry name" value="Hydrolase"/>
    <property type="match status" value="1"/>
</dbReference>
<sequence length="395" mass="42866">MIGVRKYIKLPVPISVDSEVLVAEKSLGWLSLAEGVVFDCDGVLVDSRESYGRAVVESVRFIFNRLGIRDYSPLVDQGQVDDLKATGHFNNSVDIARILLLLGFLGLPEKEGRLLGEAIRAARSEGQDREPSRILESVASRVQLGGVEVRPPSVASVLSRMRVKEPGYVAFRRSLEETLRGLAIERGLGSDYSAYAEFIGETGSYGVGLAETVFSDIYYGPLVSEFKGSGPYFNLGVGLYRKETRSIREETLRRLSEIYGAEKLAVVTGRNRRLAILAIGGLYKHFNDRASVFIADEIMGGAPPTIQKPSPYGIIKSASDMGVPTLIYVGDSAEDIAMAQNASEFGIRTLFVGVTGLTPNPTRARNMFASLGADVIVESVDSLPFIVEEAKKSAA</sequence>
<evidence type="ECO:0000313" key="1">
    <source>
        <dbReference type="EMBL" id="PSN92980.1"/>
    </source>
</evidence>
<dbReference type="InterPro" id="IPR050155">
    <property type="entry name" value="HAD-like_hydrolase_sf"/>
</dbReference>
<gene>
    <name evidence="1" type="ORF">B9Q08_00080</name>
</gene>
<comment type="caution">
    <text evidence="1">The sequence shown here is derived from an EMBL/GenBank/DDBJ whole genome shotgun (WGS) entry which is preliminary data.</text>
</comment>
<dbReference type="PANTHER" id="PTHR43434:SF1">
    <property type="entry name" value="PHOSPHOGLYCOLATE PHOSPHATASE"/>
    <property type="match status" value="1"/>
</dbReference>
<dbReference type="GO" id="GO:0008967">
    <property type="term" value="F:phosphoglycolate phosphatase activity"/>
    <property type="evidence" value="ECO:0007669"/>
    <property type="project" value="TreeGrafter"/>
</dbReference>